<keyword evidence="2" id="KW-0812">Transmembrane</keyword>
<keyword evidence="2" id="KW-0472">Membrane</keyword>
<gene>
    <name evidence="4" type="ORF">AAFF_G00385900</name>
</gene>
<dbReference type="Proteomes" id="UP001221898">
    <property type="component" value="Unassembled WGS sequence"/>
</dbReference>
<reference evidence="4" key="1">
    <citation type="journal article" date="2023" name="Science">
        <title>Genome structures resolve the early diversification of teleost fishes.</title>
        <authorList>
            <person name="Parey E."/>
            <person name="Louis A."/>
            <person name="Montfort J."/>
            <person name="Bouchez O."/>
            <person name="Roques C."/>
            <person name="Iampietro C."/>
            <person name="Lluch J."/>
            <person name="Castinel A."/>
            <person name="Donnadieu C."/>
            <person name="Desvignes T."/>
            <person name="Floi Bucao C."/>
            <person name="Jouanno E."/>
            <person name="Wen M."/>
            <person name="Mejri S."/>
            <person name="Dirks R."/>
            <person name="Jansen H."/>
            <person name="Henkel C."/>
            <person name="Chen W.J."/>
            <person name="Zahm M."/>
            <person name="Cabau C."/>
            <person name="Klopp C."/>
            <person name="Thompson A.W."/>
            <person name="Robinson-Rechavi M."/>
            <person name="Braasch I."/>
            <person name="Lecointre G."/>
            <person name="Bobe J."/>
            <person name="Postlethwait J.H."/>
            <person name="Berthelot C."/>
            <person name="Roest Crollius H."/>
            <person name="Guiguen Y."/>
        </authorList>
    </citation>
    <scope>NUCLEOTIDE SEQUENCE</scope>
    <source>
        <strain evidence="4">NC1722</strain>
    </source>
</reference>
<feature type="transmembrane region" description="Helical" evidence="2">
    <location>
        <begin position="35"/>
        <end position="54"/>
    </location>
</feature>
<dbReference type="EMBL" id="JAINUG010000071">
    <property type="protein sequence ID" value="KAJ8401359.1"/>
    <property type="molecule type" value="Genomic_DNA"/>
</dbReference>
<dbReference type="InterPro" id="IPR016181">
    <property type="entry name" value="Acyl_CoA_acyltransferase"/>
</dbReference>
<dbReference type="PANTHER" id="PTHR13947">
    <property type="entry name" value="GNAT FAMILY N-ACETYLTRANSFERASE"/>
    <property type="match status" value="1"/>
</dbReference>
<dbReference type="GO" id="GO:0008080">
    <property type="term" value="F:N-acetyltransferase activity"/>
    <property type="evidence" value="ECO:0007669"/>
    <property type="project" value="InterPro"/>
</dbReference>
<keyword evidence="2" id="KW-1133">Transmembrane helix</keyword>
<evidence type="ECO:0000259" key="3">
    <source>
        <dbReference type="PROSITE" id="PS51186"/>
    </source>
</evidence>
<evidence type="ECO:0000256" key="1">
    <source>
        <dbReference type="ARBA" id="ARBA00022679"/>
    </source>
</evidence>
<comment type="caution">
    <text evidence="4">The sequence shown here is derived from an EMBL/GenBank/DDBJ whole genome shotgun (WGS) entry which is preliminary data.</text>
</comment>
<name>A0AAD7SF88_9TELE</name>
<dbReference type="Pfam" id="PF00583">
    <property type="entry name" value="Acetyltransf_1"/>
    <property type="match status" value="1"/>
</dbReference>
<dbReference type="CDD" id="cd04301">
    <property type="entry name" value="NAT_SF"/>
    <property type="match status" value="1"/>
</dbReference>
<sequence length="245" mass="27360">MQYTIRNYQPSDKEVVISLYSKANHEQVYPAFKRAMSHPVHAFVTAALCMTGYVSGGSSYIFALLAGGAWAGLVYYCCYDVFRSFFRQRTSTALGNIPAPFLNHPDNGFWLAEVEIGGESKVAGMGAIVGRRRGGGEVRGEHPQDRDGGGSERYGEIMCLIVAPWCRRVGVGYRLMQTALDFGEERQFSRIVLESTPVAVTLYRKLGFALTCTQWPHRLVQRTTMLSPWATKLSRITSIPMEKEL</sequence>
<dbReference type="InterPro" id="IPR000182">
    <property type="entry name" value="GNAT_dom"/>
</dbReference>
<protein>
    <recommendedName>
        <fullName evidence="3">N-acetyltransferase domain-containing protein</fullName>
    </recommendedName>
</protein>
<keyword evidence="5" id="KW-1185">Reference proteome</keyword>
<dbReference type="PROSITE" id="PS51186">
    <property type="entry name" value="GNAT"/>
    <property type="match status" value="1"/>
</dbReference>
<keyword evidence="1" id="KW-0808">Transferase</keyword>
<evidence type="ECO:0000313" key="4">
    <source>
        <dbReference type="EMBL" id="KAJ8401359.1"/>
    </source>
</evidence>
<dbReference type="PANTHER" id="PTHR13947:SF58">
    <property type="entry name" value="8B (PUTATIVE,_PSEUDO-RELATED"/>
    <property type="match status" value="1"/>
</dbReference>
<dbReference type="SUPFAM" id="SSF55729">
    <property type="entry name" value="Acyl-CoA N-acyltransferases (Nat)"/>
    <property type="match status" value="1"/>
</dbReference>
<dbReference type="Gene3D" id="3.40.630.30">
    <property type="match status" value="1"/>
</dbReference>
<proteinExistence type="predicted"/>
<evidence type="ECO:0000256" key="2">
    <source>
        <dbReference type="SAM" id="Phobius"/>
    </source>
</evidence>
<dbReference type="InterPro" id="IPR050769">
    <property type="entry name" value="NAT_camello-type"/>
</dbReference>
<evidence type="ECO:0000313" key="5">
    <source>
        <dbReference type="Proteomes" id="UP001221898"/>
    </source>
</evidence>
<accession>A0AAD7SF88</accession>
<dbReference type="AlphaFoldDB" id="A0AAD7SF88"/>
<feature type="domain" description="N-acetyltransferase" evidence="3">
    <location>
        <begin position="80"/>
        <end position="245"/>
    </location>
</feature>
<organism evidence="4 5">
    <name type="scientific">Aldrovandia affinis</name>
    <dbReference type="NCBI Taxonomy" id="143900"/>
    <lineage>
        <taxon>Eukaryota</taxon>
        <taxon>Metazoa</taxon>
        <taxon>Chordata</taxon>
        <taxon>Craniata</taxon>
        <taxon>Vertebrata</taxon>
        <taxon>Euteleostomi</taxon>
        <taxon>Actinopterygii</taxon>
        <taxon>Neopterygii</taxon>
        <taxon>Teleostei</taxon>
        <taxon>Notacanthiformes</taxon>
        <taxon>Halosauridae</taxon>
        <taxon>Aldrovandia</taxon>
    </lineage>
</organism>
<feature type="transmembrane region" description="Helical" evidence="2">
    <location>
        <begin position="60"/>
        <end position="79"/>
    </location>
</feature>